<dbReference type="AlphaFoldDB" id="A0A6G1WU03"/>
<feature type="compositionally biased region" description="Polar residues" evidence="1">
    <location>
        <begin position="142"/>
        <end position="155"/>
    </location>
</feature>
<dbReference type="EMBL" id="WISB01000191">
    <property type="protein sequence ID" value="MQW73219.1"/>
    <property type="molecule type" value="Genomic_DNA"/>
</dbReference>
<name>A0A6G1WU03_9HYPH</name>
<protein>
    <submittedName>
        <fullName evidence="2">Uncharacterized protein</fullName>
    </submittedName>
</protein>
<evidence type="ECO:0000256" key="1">
    <source>
        <dbReference type="SAM" id="MobiDB-lite"/>
    </source>
</evidence>
<accession>A0A6G1WU03</accession>
<proteinExistence type="predicted"/>
<sequence>MAAAIFLTATIPYEVPSPIRDSEHPSRFSFGISGPAAILVGNLVMHLCARLVNEHLDSMETKSRFDFGLSDPEGRPSCRRSCNHRASMAKVIITQIAKDLISARGQVRRSPDAENITFVVIAQAITLPNDGEIGGAGHAAQNHKSQTCPGSQATIATADDQRQ</sequence>
<dbReference type="RefSeq" id="WP_128171698.1">
    <property type="nucleotide sequence ID" value="NZ_RPJI01000120.1"/>
</dbReference>
<gene>
    <name evidence="2" type="ORF">GHJ91_30115</name>
</gene>
<reference evidence="2" key="1">
    <citation type="journal article" date="2013" name="Genome Biol.">
        <title>Comparative genomics of the core and accessory genomes of 48 Sinorhizobium strains comprising five genospecies.</title>
        <authorList>
            <person name="Sugawara M."/>
            <person name="Epstein B."/>
            <person name="Badgley B.D."/>
            <person name="Unno T."/>
            <person name="Xu L."/>
            <person name="Reese J."/>
            <person name="Gyaneshwar P."/>
            <person name="Denny R."/>
            <person name="Mudge J."/>
            <person name="Bharti A.K."/>
            <person name="Farmer A.D."/>
            <person name="May G.D."/>
            <person name="Woodward J.E."/>
            <person name="Medigue C."/>
            <person name="Vallenet D."/>
            <person name="Lajus A."/>
            <person name="Rouy Z."/>
            <person name="Martinez-Vaz B."/>
            <person name="Tiffin P."/>
            <person name="Young N.D."/>
            <person name="Sadowsky M.J."/>
        </authorList>
    </citation>
    <scope>NUCLEOTIDE SEQUENCE</scope>
    <source>
        <strain evidence="2">M1</strain>
    </source>
</reference>
<feature type="region of interest" description="Disordered" evidence="1">
    <location>
        <begin position="135"/>
        <end position="163"/>
    </location>
</feature>
<evidence type="ECO:0000313" key="2">
    <source>
        <dbReference type="EMBL" id="MQW73219.1"/>
    </source>
</evidence>
<organism evidence="2">
    <name type="scientific">Sinorhizobium medicae</name>
    <dbReference type="NCBI Taxonomy" id="110321"/>
    <lineage>
        <taxon>Bacteria</taxon>
        <taxon>Pseudomonadati</taxon>
        <taxon>Pseudomonadota</taxon>
        <taxon>Alphaproteobacteria</taxon>
        <taxon>Hyphomicrobiales</taxon>
        <taxon>Rhizobiaceae</taxon>
        <taxon>Sinorhizobium/Ensifer group</taxon>
        <taxon>Sinorhizobium</taxon>
    </lineage>
</organism>
<comment type="caution">
    <text evidence="2">The sequence shown here is derived from an EMBL/GenBank/DDBJ whole genome shotgun (WGS) entry which is preliminary data.</text>
</comment>